<name>A0A9D6V5N6_9BACT</name>
<comment type="caution">
    <text evidence="3">The sequence shown here is derived from an EMBL/GenBank/DDBJ whole genome shotgun (WGS) entry which is preliminary data.</text>
</comment>
<organism evidence="3 4">
    <name type="scientific">Desulfomonile tiedjei</name>
    <dbReference type="NCBI Taxonomy" id="2358"/>
    <lineage>
        <taxon>Bacteria</taxon>
        <taxon>Pseudomonadati</taxon>
        <taxon>Thermodesulfobacteriota</taxon>
        <taxon>Desulfomonilia</taxon>
        <taxon>Desulfomonilales</taxon>
        <taxon>Desulfomonilaceae</taxon>
        <taxon>Desulfomonile</taxon>
    </lineage>
</organism>
<dbReference type="NCBIfam" id="NF005325">
    <property type="entry name" value="PRK06853.1-5"/>
    <property type="match status" value="1"/>
</dbReference>
<keyword evidence="1" id="KW-0560">Oxidoreductase</keyword>
<accession>A0A9D6V5N6</accession>
<evidence type="ECO:0000256" key="1">
    <source>
        <dbReference type="ARBA" id="ARBA00023002"/>
    </source>
</evidence>
<dbReference type="SUPFAM" id="SSF53323">
    <property type="entry name" value="Pyruvate-ferredoxin oxidoreductase, PFOR, domain III"/>
    <property type="match status" value="1"/>
</dbReference>
<dbReference type="EMBL" id="JACRDE010000430">
    <property type="protein sequence ID" value="MBI5251080.1"/>
    <property type="molecule type" value="Genomic_DNA"/>
</dbReference>
<evidence type="ECO:0000313" key="3">
    <source>
        <dbReference type="EMBL" id="MBI5251080.1"/>
    </source>
</evidence>
<protein>
    <submittedName>
        <fullName evidence="3">Indolepyruvate oxidoreductase subunit beta</fullName>
    </submittedName>
</protein>
<dbReference type="Gene3D" id="3.40.920.10">
    <property type="entry name" value="Pyruvate-ferredoxin oxidoreductase, PFOR, domain III"/>
    <property type="match status" value="1"/>
</dbReference>
<feature type="domain" description="Pyruvate/ketoisovalerate oxidoreductase catalytic" evidence="2">
    <location>
        <begin position="16"/>
        <end position="192"/>
    </location>
</feature>
<dbReference type="InterPro" id="IPR002869">
    <property type="entry name" value="Pyrv_flavodox_OxRed_cen"/>
</dbReference>
<dbReference type="InterPro" id="IPR052198">
    <property type="entry name" value="IorB_Oxidoreductase"/>
</dbReference>
<evidence type="ECO:0000259" key="2">
    <source>
        <dbReference type="Pfam" id="PF01558"/>
    </source>
</evidence>
<dbReference type="Proteomes" id="UP000807825">
    <property type="component" value="Unassembled WGS sequence"/>
</dbReference>
<dbReference type="Pfam" id="PF01558">
    <property type="entry name" value="POR"/>
    <property type="match status" value="1"/>
</dbReference>
<evidence type="ECO:0000313" key="4">
    <source>
        <dbReference type="Proteomes" id="UP000807825"/>
    </source>
</evidence>
<gene>
    <name evidence="3" type="ORF">HY912_16450</name>
</gene>
<sequence length="197" mass="21419">MSENNRVYNVLIVGVGGQGIILASDVLGRVAAAYGYDVKKNEIHGMAQRGGSVSSHIRFGKSVSSPIITLGEADVLLSFEQIETIRYFPFLSEKGKVILNDQKILPPAVFTGKQDYPPDVVQKIKEKVPDAVVVDGISVAQKMGNPRVLNVIFLGILSKYLDIPADVYEKVLKESLKPKLVDVNLKAFHEGRSLAAA</sequence>
<dbReference type="PANTHER" id="PTHR43854">
    <property type="entry name" value="INDOLEPYRUVATE OXIDOREDUCTASE SUBUNIT IORB"/>
    <property type="match status" value="1"/>
</dbReference>
<dbReference type="NCBIfam" id="NF005322">
    <property type="entry name" value="PRK06853.1-2"/>
    <property type="match status" value="1"/>
</dbReference>
<dbReference type="PANTHER" id="PTHR43854:SF1">
    <property type="entry name" value="INDOLEPYRUVATE OXIDOREDUCTASE SUBUNIT IORB"/>
    <property type="match status" value="1"/>
</dbReference>
<reference evidence="3" key="1">
    <citation type="submission" date="2020-07" db="EMBL/GenBank/DDBJ databases">
        <title>Huge and variable diversity of episymbiotic CPR bacteria and DPANN archaea in groundwater ecosystems.</title>
        <authorList>
            <person name="He C.Y."/>
            <person name="Keren R."/>
            <person name="Whittaker M."/>
            <person name="Farag I.F."/>
            <person name="Doudna J."/>
            <person name="Cate J.H.D."/>
            <person name="Banfield J.F."/>
        </authorList>
    </citation>
    <scope>NUCLEOTIDE SEQUENCE</scope>
    <source>
        <strain evidence="3">NC_groundwater_1664_Pr3_B-0.1um_52_9</strain>
    </source>
</reference>
<dbReference type="InterPro" id="IPR019752">
    <property type="entry name" value="Pyrv/ketoisovalerate_OxRed_cat"/>
</dbReference>
<dbReference type="AlphaFoldDB" id="A0A9D6V5N6"/>
<dbReference type="GO" id="GO:0016903">
    <property type="term" value="F:oxidoreductase activity, acting on the aldehyde or oxo group of donors"/>
    <property type="evidence" value="ECO:0007669"/>
    <property type="project" value="InterPro"/>
</dbReference>
<proteinExistence type="predicted"/>